<dbReference type="HAMAP" id="MF_00823">
    <property type="entry name" value="AcetylCoA_CT_alpha"/>
    <property type="match status" value="1"/>
</dbReference>
<feature type="zinc finger region" description="C4-type" evidence="18">
    <location>
        <begin position="15"/>
        <end position="37"/>
    </location>
</feature>
<proteinExistence type="inferred from homology"/>
<comment type="similarity">
    <text evidence="18">Belongs to the AccD/PCCB family.</text>
</comment>
<keyword evidence="8 17" id="KW-0808">Transferase</keyword>
<evidence type="ECO:0000256" key="10">
    <source>
        <dbReference type="ARBA" id="ARBA00022771"/>
    </source>
</evidence>
<comment type="subunit">
    <text evidence="17">Acetyl-CoA carboxylase is a heterohexamer composed of biotin carboxyl carrier protein (AccB), biotin carboxylase (AccC) and two subunits each of ACCase subunit alpha (AccA) and ACCase subunit beta (AccD).</text>
</comment>
<evidence type="ECO:0000256" key="14">
    <source>
        <dbReference type="ARBA" id="ARBA00023160"/>
    </source>
</evidence>
<dbReference type="RefSeq" id="WP_378279582.1">
    <property type="nucleotide sequence ID" value="NZ_JBHSON010000002.1"/>
</dbReference>
<keyword evidence="9 17" id="KW-0547">Nucleotide-binding</keyword>
<reference evidence="23" key="1">
    <citation type="journal article" date="2019" name="Int. J. Syst. Evol. Microbiol.">
        <title>The Global Catalogue of Microorganisms (GCM) 10K type strain sequencing project: providing services to taxonomists for standard genome sequencing and annotation.</title>
        <authorList>
            <consortium name="The Broad Institute Genomics Platform"/>
            <consortium name="The Broad Institute Genome Sequencing Center for Infectious Disease"/>
            <person name="Wu L."/>
            <person name="Ma J."/>
        </authorList>
    </citation>
    <scope>NUCLEOTIDE SEQUENCE [LARGE SCALE GENOMIC DNA]</scope>
    <source>
        <strain evidence="23">KCTC 42087</strain>
    </source>
</reference>
<dbReference type="PRINTS" id="PR01069">
    <property type="entry name" value="ACCCTRFRASEA"/>
</dbReference>
<evidence type="ECO:0000256" key="13">
    <source>
        <dbReference type="ARBA" id="ARBA00023098"/>
    </source>
</evidence>
<feature type="domain" description="CoA carboxyltransferase C-terminal" evidence="21">
    <location>
        <begin position="294"/>
        <end position="537"/>
    </location>
</feature>
<dbReference type="InterPro" id="IPR011762">
    <property type="entry name" value="COA_CT_N"/>
</dbReference>
<dbReference type="NCBIfam" id="TIGR00515">
    <property type="entry name" value="accD"/>
    <property type="match status" value="1"/>
</dbReference>
<comment type="similarity">
    <text evidence="3">In the C-terminal section; belongs to the AccA family.</text>
</comment>
<comment type="function">
    <text evidence="15 18">Component of the acetyl coenzyme A carboxylase (ACC) complex. Biotin carboxylase (BC) catalyzes the carboxylation of biotin on its carrier protein (BCCP) and then the CO(2) group is transferred by the transcarboxylase to acetyl-CoA to form malonyl-CoA.</text>
</comment>
<protein>
    <recommendedName>
        <fullName evidence="17 18">Multifunctional fusion protein</fullName>
    </recommendedName>
    <domain>
        <recommendedName>
            <fullName evidence="17">Acetyl-coenzyme A carboxylase carboxyl transferase subunit alpha</fullName>
            <shortName evidence="17">ACCase subunit alpha</shortName>
            <shortName evidence="17">Acetyl-CoA carboxylase carboxyltransferase subunit alpha</shortName>
            <ecNumber evidence="17">2.1.3.15</ecNumber>
        </recommendedName>
    </domain>
    <domain>
        <recommendedName>
            <fullName evidence="18">Acetyl-coenzyme A carboxylase carboxyl transferase subunit beta</fullName>
            <shortName evidence="18">ACCase subunit beta</shortName>
            <shortName evidence="18">Acetyl-CoA carboxylase carboxyltransferase subunit beta</shortName>
        </recommendedName>
    </domain>
</protein>
<keyword evidence="14 17" id="KW-0275">Fatty acid biosynthesis</keyword>
<dbReference type="NCBIfam" id="NF041504">
    <property type="entry name" value="AccA_sub"/>
    <property type="match status" value="1"/>
</dbReference>
<evidence type="ECO:0000256" key="5">
    <source>
        <dbReference type="ARBA" id="ARBA00011664"/>
    </source>
</evidence>
<dbReference type="InterPro" id="IPR029045">
    <property type="entry name" value="ClpP/crotonase-like_dom_sf"/>
</dbReference>
<keyword evidence="13 17" id="KW-0443">Lipid metabolism</keyword>
<dbReference type="NCBIfam" id="TIGR00513">
    <property type="entry name" value="accA"/>
    <property type="match status" value="1"/>
</dbReference>
<comment type="subunit">
    <text evidence="5">Acetyl-CoA carboxylase is a heterotetramer composed of biotin carboxyl carrier protein (AccB), biotin carboxylase (AccC) and two subunits of ACCase subunit beta/alpha.</text>
</comment>
<dbReference type="EMBL" id="JBHSON010000002">
    <property type="protein sequence ID" value="MFC5744431.1"/>
    <property type="molecule type" value="Genomic_DNA"/>
</dbReference>
<evidence type="ECO:0000256" key="7">
    <source>
        <dbReference type="ARBA" id="ARBA00022516"/>
    </source>
</evidence>
<dbReference type="PROSITE" id="PS50989">
    <property type="entry name" value="COA_CT_CTER"/>
    <property type="match status" value="1"/>
</dbReference>
<dbReference type="InterPro" id="IPR001095">
    <property type="entry name" value="Acetyl_CoA_COase_a_su"/>
</dbReference>
<comment type="subcellular location">
    <subcellularLocation>
        <location evidence="1 17">Cytoplasm</location>
    </subcellularLocation>
</comment>
<evidence type="ECO:0000313" key="23">
    <source>
        <dbReference type="Proteomes" id="UP001596074"/>
    </source>
</evidence>
<sequence>MTQTSPSAIADWVACRRCRTPVYGKRFTRDLCVCPDCGHHAPITAPRRLEQLLDEGSAVPLPSPRTPEDPLGFVDTAPYRERLRLARESTGLDEAVICVRGTIEERPAVVAAMDFRFMGGSLGTAVGERITRAADAALADRVPLVLVTASGGARMQEGILALMQMAKTGGALAELDEAGVLTVSVITDPTYAGVAASFATLTDVIIAEPGARMGFTGPRVIEQTIGQRLPDDFQTAEFLLEHGLVDDIRPRAELRSTLARLLAFHEDGQGARDQEPRHREDGTARGDPATRAPAAPSPREPVENMRQARNIDRPTTLDYLAYMADGIIELHGDRMSGDSPAITGGPARLDGRPVMVVGHQKGHSTAELIARDFGMPTPDGYRKAARLMRMAAKLGLPVVTFIDTPGAHPGIEAEERGQAIAIAENLRLMARLPVPIIAVVTGEGGSGGALALGVADRVLAFESSIYSVISPEGCAAILWRDRARAAEAAAALRIDAGAQLSLGVVDGVIPEPEEGVQGDPMLAAERLGAALTAALDELSPRPVEALLRDRRRRFRGMGAAPADRDQEGGAT</sequence>
<evidence type="ECO:0000256" key="11">
    <source>
        <dbReference type="ARBA" id="ARBA00022832"/>
    </source>
</evidence>
<evidence type="ECO:0000256" key="18">
    <source>
        <dbReference type="HAMAP-Rule" id="MF_01395"/>
    </source>
</evidence>
<keyword evidence="10 18" id="KW-0863">Zinc-finger</keyword>
<feature type="region of interest" description="Disordered" evidence="19">
    <location>
        <begin position="265"/>
        <end position="303"/>
    </location>
</feature>
<comment type="similarity">
    <text evidence="17">Belongs to the AccA family.</text>
</comment>
<dbReference type="EC" id="2.1.3.15" evidence="17"/>
<dbReference type="Proteomes" id="UP001596074">
    <property type="component" value="Unassembled WGS sequence"/>
</dbReference>
<evidence type="ECO:0000256" key="1">
    <source>
        <dbReference type="ARBA" id="ARBA00004496"/>
    </source>
</evidence>
<evidence type="ECO:0000256" key="19">
    <source>
        <dbReference type="SAM" id="MobiDB-lite"/>
    </source>
</evidence>
<keyword evidence="22" id="KW-0436">Ligase</keyword>
<dbReference type="PANTHER" id="PTHR42853:SF3">
    <property type="entry name" value="ACETYL-COENZYME A CARBOXYLASE CARBOXYL TRANSFERASE SUBUNIT ALPHA, CHLOROPLASTIC"/>
    <property type="match status" value="1"/>
</dbReference>
<evidence type="ECO:0000313" key="22">
    <source>
        <dbReference type="EMBL" id="MFC5744431.1"/>
    </source>
</evidence>
<dbReference type="GO" id="GO:0003989">
    <property type="term" value="F:acetyl-CoA carboxylase activity"/>
    <property type="evidence" value="ECO:0007669"/>
    <property type="project" value="UniProtKB-EC"/>
</dbReference>
<dbReference type="HAMAP" id="MF_01395">
    <property type="entry name" value="AcetylCoA_CT_beta"/>
    <property type="match status" value="1"/>
</dbReference>
<dbReference type="PROSITE" id="PS50980">
    <property type="entry name" value="COA_CT_NTER"/>
    <property type="match status" value="1"/>
</dbReference>
<evidence type="ECO:0000256" key="4">
    <source>
        <dbReference type="ARBA" id="ARBA00010284"/>
    </source>
</evidence>
<feature type="binding site" evidence="18">
    <location>
        <position position="15"/>
    </location>
    <ligand>
        <name>Zn(2+)</name>
        <dbReference type="ChEBI" id="CHEBI:29105"/>
    </ligand>
</feature>
<dbReference type="Gene3D" id="3.90.226.10">
    <property type="entry name" value="2-enoyl-CoA Hydratase, Chain A, domain 1"/>
    <property type="match status" value="2"/>
</dbReference>
<dbReference type="Pfam" id="PF03255">
    <property type="entry name" value="ACCA"/>
    <property type="match status" value="1"/>
</dbReference>
<evidence type="ECO:0000259" key="20">
    <source>
        <dbReference type="PROSITE" id="PS50980"/>
    </source>
</evidence>
<keyword evidence="12 17" id="KW-0067">ATP-binding</keyword>
<keyword evidence="11 17" id="KW-0276">Fatty acid metabolism</keyword>
<feature type="domain" description="CoA carboxyltransferase N-terminal" evidence="20">
    <location>
        <begin position="11"/>
        <end position="280"/>
    </location>
</feature>
<evidence type="ECO:0000256" key="16">
    <source>
        <dbReference type="ARBA" id="ARBA00049152"/>
    </source>
</evidence>
<feature type="binding site" evidence="18">
    <location>
        <position position="34"/>
    </location>
    <ligand>
        <name>Zn(2+)</name>
        <dbReference type="ChEBI" id="CHEBI:29105"/>
    </ligand>
</feature>
<evidence type="ECO:0000256" key="15">
    <source>
        <dbReference type="ARBA" id="ARBA00025280"/>
    </source>
</evidence>
<evidence type="ECO:0000256" key="9">
    <source>
        <dbReference type="ARBA" id="ARBA00022741"/>
    </source>
</evidence>
<gene>
    <name evidence="18 22" type="primary">accD</name>
    <name evidence="17" type="synonym">accA</name>
    <name evidence="22" type="ORF">ACFPZN_02255</name>
</gene>
<dbReference type="PANTHER" id="PTHR42853">
    <property type="entry name" value="ACETYL-COENZYME A CARBOXYLASE CARBOXYL TRANSFERASE SUBUNIT ALPHA"/>
    <property type="match status" value="1"/>
</dbReference>
<feature type="binding site" evidence="18">
    <location>
        <position position="18"/>
    </location>
    <ligand>
        <name>Zn(2+)</name>
        <dbReference type="ChEBI" id="CHEBI:29105"/>
    </ligand>
</feature>
<comment type="cofactor">
    <cofactor evidence="18">
        <name>Zn(2+)</name>
        <dbReference type="ChEBI" id="CHEBI:29105"/>
    </cofactor>
    <text evidence="18">Binds 1 zinc ion per subunit.</text>
</comment>
<comment type="pathway">
    <text evidence="2 17">Lipid metabolism; malonyl-CoA biosynthesis; malonyl-CoA from acetyl-CoA: step 1/1.</text>
</comment>
<evidence type="ECO:0000256" key="12">
    <source>
        <dbReference type="ARBA" id="ARBA00022840"/>
    </source>
</evidence>
<name>A0ABW0ZMC1_9ACTN</name>
<comment type="function">
    <text evidence="17">Component of the acetyl coenzyme A carboxylase (ACC) complex. First, biotin carboxylase catalyzes the carboxylation of biotin on its carrier protein (BCCP) and then the CO(2) group is transferred by the carboxyltransferase to acetyl-CoA to form malonyl-CoA.</text>
</comment>
<keyword evidence="23" id="KW-1185">Reference proteome</keyword>
<dbReference type="InterPro" id="IPR011763">
    <property type="entry name" value="COA_CT_C"/>
</dbReference>
<dbReference type="InterPro" id="IPR000438">
    <property type="entry name" value="Acetyl_CoA_COase_Trfase_b_su"/>
</dbReference>
<evidence type="ECO:0000256" key="3">
    <source>
        <dbReference type="ARBA" id="ARBA00006276"/>
    </source>
</evidence>
<evidence type="ECO:0000259" key="21">
    <source>
        <dbReference type="PROSITE" id="PS50989"/>
    </source>
</evidence>
<organism evidence="22 23">
    <name type="scientific">Actinomadura rugatobispora</name>
    <dbReference type="NCBI Taxonomy" id="1994"/>
    <lineage>
        <taxon>Bacteria</taxon>
        <taxon>Bacillati</taxon>
        <taxon>Actinomycetota</taxon>
        <taxon>Actinomycetes</taxon>
        <taxon>Streptosporangiales</taxon>
        <taxon>Thermomonosporaceae</taxon>
        <taxon>Actinomadura</taxon>
    </lineage>
</organism>
<evidence type="ECO:0000256" key="17">
    <source>
        <dbReference type="HAMAP-Rule" id="MF_00823"/>
    </source>
</evidence>
<feature type="compositionally biased region" description="Basic and acidic residues" evidence="19">
    <location>
        <begin position="265"/>
        <end position="284"/>
    </location>
</feature>
<feature type="binding site" evidence="18">
    <location>
        <position position="37"/>
    </location>
    <ligand>
        <name>Zn(2+)</name>
        <dbReference type="ChEBI" id="CHEBI:29105"/>
    </ligand>
</feature>
<evidence type="ECO:0000256" key="8">
    <source>
        <dbReference type="ARBA" id="ARBA00022679"/>
    </source>
</evidence>
<comment type="catalytic activity">
    <reaction evidence="16 17">
        <text>N(6)-carboxybiotinyl-L-lysyl-[protein] + acetyl-CoA = N(6)-biotinyl-L-lysyl-[protein] + malonyl-CoA</text>
        <dbReference type="Rhea" id="RHEA:54728"/>
        <dbReference type="Rhea" id="RHEA-COMP:10505"/>
        <dbReference type="Rhea" id="RHEA-COMP:10506"/>
        <dbReference type="ChEBI" id="CHEBI:57288"/>
        <dbReference type="ChEBI" id="CHEBI:57384"/>
        <dbReference type="ChEBI" id="CHEBI:83144"/>
        <dbReference type="ChEBI" id="CHEBI:83145"/>
        <dbReference type="EC" id="2.1.3.15"/>
    </reaction>
</comment>
<dbReference type="SUPFAM" id="SSF52096">
    <property type="entry name" value="ClpP/crotonase"/>
    <property type="match status" value="2"/>
</dbReference>
<keyword evidence="7 17" id="KW-0444">Lipid biosynthesis</keyword>
<keyword evidence="18" id="KW-0479">Metal-binding</keyword>
<evidence type="ECO:0000256" key="2">
    <source>
        <dbReference type="ARBA" id="ARBA00004956"/>
    </source>
</evidence>
<comment type="similarity">
    <text evidence="4">In the N-terminal section; belongs to the AccD/PCCB family.</text>
</comment>
<keyword evidence="6 17" id="KW-0963">Cytoplasm</keyword>
<comment type="caution">
    <text evidence="22">The sequence shown here is derived from an EMBL/GenBank/DDBJ whole genome shotgun (WGS) entry which is preliminary data.</text>
</comment>
<keyword evidence="18" id="KW-0862">Zinc</keyword>
<evidence type="ECO:0000256" key="6">
    <source>
        <dbReference type="ARBA" id="ARBA00022490"/>
    </source>
</evidence>
<accession>A0ABW0ZMC1</accession>